<feature type="region of interest" description="Disordered" evidence="1">
    <location>
        <begin position="77"/>
        <end position="117"/>
    </location>
</feature>
<organism evidence="3 4">
    <name type="scientific">Streblomastix strix</name>
    <dbReference type="NCBI Taxonomy" id="222440"/>
    <lineage>
        <taxon>Eukaryota</taxon>
        <taxon>Metamonada</taxon>
        <taxon>Preaxostyla</taxon>
        <taxon>Oxymonadida</taxon>
        <taxon>Streblomastigidae</taxon>
        <taxon>Streblomastix</taxon>
    </lineage>
</organism>
<name>A0A5J4W8M8_9EUKA</name>
<dbReference type="Proteomes" id="UP000324800">
    <property type="component" value="Unassembled WGS sequence"/>
</dbReference>
<protein>
    <recommendedName>
        <fullName evidence="2">PBZ-type domain-containing protein</fullName>
    </recommendedName>
</protein>
<evidence type="ECO:0000313" key="3">
    <source>
        <dbReference type="EMBL" id="KAA6391268.1"/>
    </source>
</evidence>
<proteinExistence type="predicted"/>
<gene>
    <name evidence="3" type="ORF">EZS28_013204</name>
</gene>
<dbReference type="InterPro" id="IPR019406">
    <property type="entry name" value="APLF_PBZ"/>
</dbReference>
<feature type="compositionally biased region" description="Basic and acidic residues" evidence="1">
    <location>
        <begin position="77"/>
        <end position="107"/>
    </location>
</feature>
<dbReference type="Pfam" id="PF10283">
    <property type="entry name" value="zf-CCHH"/>
    <property type="match status" value="1"/>
</dbReference>
<reference evidence="3 4" key="1">
    <citation type="submission" date="2019-03" db="EMBL/GenBank/DDBJ databases">
        <title>Single cell metagenomics reveals metabolic interactions within the superorganism composed of flagellate Streblomastix strix and complex community of Bacteroidetes bacteria on its surface.</title>
        <authorList>
            <person name="Treitli S.C."/>
            <person name="Kolisko M."/>
            <person name="Husnik F."/>
            <person name="Keeling P."/>
            <person name="Hampl V."/>
        </authorList>
    </citation>
    <scope>NUCLEOTIDE SEQUENCE [LARGE SCALE GENOMIC DNA]</scope>
    <source>
        <strain evidence="3">ST1C</strain>
    </source>
</reference>
<comment type="caution">
    <text evidence="3">The sequence shown here is derived from an EMBL/GenBank/DDBJ whole genome shotgun (WGS) entry which is preliminary data.</text>
</comment>
<evidence type="ECO:0000256" key="1">
    <source>
        <dbReference type="SAM" id="MobiDB-lite"/>
    </source>
</evidence>
<dbReference type="AlphaFoldDB" id="A0A5J4W8M8"/>
<feature type="domain" description="PBZ-type" evidence="2">
    <location>
        <begin position="57"/>
        <end position="70"/>
    </location>
</feature>
<evidence type="ECO:0000259" key="2">
    <source>
        <dbReference type="Pfam" id="PF10283"/>
    </source>
</evidence>
<accession>A0A5J4W8M8</accession>
<dbReference type="EMBL" id="SNRW01002936">
    <property type="protein sequence ID" value="KAA6391268.1"/>
    <property type="molecule type" value="Genomic_DNA"/>
</dbReference>
<feature type="compositionally biased region" description="Acidic residues" evidence="1">
    <location>
        <begin position="108"/>
        <end position="117"/>
    </location>
</feature>
<evidence type="ECO:0000313" key="4">
    <source>
        <dbReference type="Proteomes" id="UP000324800"/>
    </source>
</evidence>
<sequence>MERTVQVIVRVKKIQMTLEFIIYQKIQIRNIDDLRTLFKGRNQIDQLNMMQMEGQFHCYRRNPDHFKEFSIPKRDALKKKTLDEKKEGRKEDKKKEEQKHEKKKEQKDDENDDEDIEELQRELQRLKDQVRDAVKEAKSKFWI</sequence>